<name>A0A9X4BYT1_9PSED</name>
<sequence length="102" mass="11278">MDVRHFALLARQPAAAVKPRESFLGMPKRGLAFLLANVMFWQPMWAQADGIVVANPNTSLDRAGNGVPIINIATPQVFYTIDGKTKSVVFENEARKIPEIIE</sequence>
<dbReference type="Proteomes" id="UP001148185">
    <property type="component" value="Unassembled WGS sequence"/>
</dbReference>
<dbReference type="EMBL" id="JAMDHA010000004">
    <property type="protein sequence ID" value="MDD1007016.1"/>
    <property type="molecule type" value="Genomic_DNA"/>
</dbReference>
<evidence type="ECO:0000313" key="1">
    <source>
        <dbReference type="EMBL" id="MDD1007016.1"/>
    </source>
</evidence>
<protein>
    <submittedName>
        <fullName evidence="1">Uncharacterized protein</fullName>
    </submittedName>
</protein>
<evidence type="ECO:0000313" key="2">
    <source>
        <dbReference type="Proteomes" id="UP001148185"/>
    </source>
</evidence>
<reference evidence="1 2" key="1">
    <citation type="submission" date="2022-05" db="EMBL/GenBank/DDBJ databases">
        <title>Novel Pseudomonas spp. Isolated from a Rainbow Trout Aquaculture Facility.</title>
        <authorList>
            <person name="Testerman T."/>
            <person name="Graf J."/>
        </authorList>
    </citation>
    <scope>NUCLEOTIDE SEQUENCE [LARGE SCALE GENOMIC DNA]</scope>
    <source>
        <strain evidence="1 2">ID1042</strain>
    </source>
</reference>
<keyword evidence="2" id="KW-1185">Reference proteome</keyword>
<dbReference type="AlphaFoldDB" id="A0A9X4BYT1"/>
<accession>A0A9X4BYT1</accession>
<comment type="caution">
    <text evidence="1">The sequence shown here is derived from an EMBL/GenBank/DDBJ whole genome shotgun (WGS) entry which is preliminary data.</text>
</comment>
<gene>
    <name evidence="1" type="ORF">M5G27_05925</name>
</gene>
<proteinExistence type="predicted"/>
<organism evidence="1 2">
    <name type="scientific">Pseudomonas shahriarae</name>
    <dbReference type="NCBI Taxonomy" id="2745512"/>
    <lineage>
        <taxon>Bacteria</taxon>
        <taxon>Pseudomonadati</taxon>
        <taxon>Pseudomonadota</taxon>
        <taxon>Gammaproteobacteria</taxon>
        <taxon>Pseudomonadales</taxon>
        <taxon>Pseudomonadaceae</taxon>
        <taxon>Pseudomonas</taxon>
    </lineage>
</organism>